<keyword evidence="9" id="KW-0175">Coiled coil</keyword>
<comment type="similarity">
    <text evidence="7 8">Belongs to the RNA polymerase beta' chain family.</text>
</comment>
<evidence type="ECO:0000256" key="8">
    <source>
        <dbReference type="RuleBase" id="RU004279"/>
    </source>
</evidence>
<feature type="binding site" evidence="7">
    <location>
        <position position="74"/>
    </location>
    <ligand>
        <name>Zn(2+)</name>
        <dbReference type="ChEBI" id="CHEBI:29105"/>
        <label>1</label>
    </ligand>
</feature>
<dbReference type="SUPFAM" id="SSF64484">
    <property type="entry name" value="beta and beta-prime subunits of DNA dependent RNA-polymerase"/>
    <property type="match status" value="1"/>
</dbReference>
<feature type="binding site" evidence="7">
    <location>
        <position position="959"/>
    </location>
    <ligand>
        <name>Zn(2+)</name>
        <dbReference type="ChEBI" id="CHEBI:29105"/>
        <label>2</label>
    </ligand>
</feature>
<feature type="domain" description="RNA polymerase N-terminal" evidence="10">
    <location>
        <begin position="332"/>
        <end position="612"/>
    </location>
</feature>
<feature type="coiled-coil region" evidence="9">
    <location>
        <begin position="168"/>
        <end position="206"/>
    </location>
</feature>
<feature type="binding site" evidence="7">
    <location>
        <position position="87"/>
    </location>
    <ligand>
        <name>Zn(2+)</name>
        <dbReference type="ChEBI" id="CHEBI:29105"/>
        <label>1</label>
    </ligand>
</feature>
<keyword evidence="2 7" id="KW-0808">Transferase</keyword>
<dbReference type="GO" id="GO:0008270">
    <property type="term" value="F:zinc ion binding"/>
    <property type="evidence" value="ECO:0007669"/>
    <property type="project" value="UniProtKB-UniRule"/>
</dbReference>
<feature type="binding site" evidence="7">
    <location>
        <position position="557"/>
    </location>
    <ligand>
        <name>Mg(2+)</name>
        <dbReference type="ChEBI" id="CHEBI:18420"/>
    </ligand>
</feature>
<dbReference type="CDD" id="cd02655">
    <property type="entry name" value="RNAP_beta'_C"/>
    <property type="match status" value="1"/>
</dbReference>
<dbReference type="Pfam" id="PF04983">
    <property type="entry name" value="RNA_pol_Rpb1_3"/>
    <property type="match status" value="1"/>
</dbReference>
<dbReference type="GO" id="GO:0006351">
    <property type="term" value="P:DNA-templated transcription"/>
    <property type="evidence" value="ECO:0007669"/>
    <property type="project" value="UniProtKB-UniRule"/>
</dbReference>
<reference evidence="11 12" key="1">
    <citation type="journal article" date="2016" name="Nat. Commun.">
        <title>Thousands of microbial genomes shed light on interconnected biogeochemical processes in an aquifer system.</title>
        <authorList>
            <person name="Anantharaman K."/>
            <person name="Brown C.T."/>
            <person name="Hug L.A."/>
            <person name="Sharon I."/>
            <person name="Castelle C.J."/>
            <person name="Probst A.J."/>
            <person name="Thomas B.C."/>
            <person name="Singh A."/>
            <person name="Wilkins M.J."/>
            <person name="Karaoz U."/>
            <person name="Brodie E.L."/>
            <person name="Williams K.H."/>
            <person name="Hubbard S.S."/>
            <person name="Banfield J.F."/>
        </authorList>
    </citation>
    <scope>NUCLEOTIDE SEQUENCE [LARGE SCALE GENOMIC DNA]</scope>
</reference>
<proteinExistence type="inferred from homology"/>
<sequence>MAEYKQNDVVSELKNLADFKALRIKLASVDDIKNWSRGEVTKPETINYRTLKPEKDGLFDERIFGPTKDWECYCGKYKRIRYKGVVCDKCGVEVTQSRVRRERMGHITLAAPVANVWFFKGAPSRISLLLDLPPRSVEQVIYFAKYLVIGIDEEKRKKAILEVGLSLKVKLEEIKESYDERKELVEKEAEAEREKISSKIKNNEQAQLAISEVELNFRKKDTALAEEEKQSIERTTQLFDRLMNLAKNIVQLGFLSEDEYDELDSYGAASFLEVKMGAEAILDAIQTVNLDKESADLKKQIFEVKNKNSKYVKLTKRLKLIDGLRSAKVDPSWMIFRVLPVLPPDLRPMVQLSGGRFATSDLNDLYRRVINRNNRLKHLMSLGAPEIILRNEKRMLQEAVDSLIDASQRKATRRGRGKQALRSLSDMLRGKQGRFRQNLLGKRVDYSGRSVIVVGPELNLNQCGLPKEMALEMFKPFVLHEMIIRGIAPNVKSAKNMIERRPPEVFDILEEITRDHPVLLNRAPTLHKLGIQAFYPVLIEGSAIRLHPAVCSGYNADFDGDQMAVHVPLSKKAIEEAKSLMLPKFNLLRPADGTPITTPSSKEMALGVYYFTSDDSRIGPFGSIFADSREAITAYQSGKVALRQKINARVNGKIIETTVGRLIFNQILPPGFGFVNESVNSSLIKEIFTRAFNEVDLDSLVSLVDAIKDLGFAGGTLSGLSFGIFDAAMLEEKKDIILASNKKVEVIEENFNQGLITADEKKRLSHEVWIETTEEIADKTWEKIDPNGSIKLVIDAKVGRTSRDQIKQISGMRGLVVDPLGKIVDLPIKSNFREGLSVFEYVTSGRGSRKGLTDTAIKTADAGYLTRRLVDVAHDVLVRSEDCGAKEGFLIDHKTRPATFAKRILGRFAAEVVKDKKGKVVVEKNGMIDEAKVDQIEEAQIDAVSVRSPLTCVARYGVCTKCYGWDLSNRKIINLGVPVGVVAAQSIGEPGTQLTLKTKHSGGVVGVDVTQGLPRVEELFESRVPKVLSPLSEIPGKVTLAETDEGWVVKVATINTKPKEEREYLIPRTSKVIVEDGQLIDAGTQLASGSLDIKEVLAVRGLREAQIYLVNELQKVYESQGIPINDRHFEVITKKMSDEVKIVTSGDTMLLPGELVEKVRFEEENEKVLAAGGEPASAQQVILGVTKRALFTESWLSAASFEQTTDILTTAALMGRVDKLIGLKENVIIGRRIPVDTERAVLIETAS</sequence>
<dbReference type="GO" id="GO:0003677">
    <property type="term" value="F:DNA binding"/>
    <property type="evidence" value="ECO:0007669"/>
    <property type="project" value="UniProtKB-UniRule"/>
</dbReference>
<dbReference type="InterPro" id="IPR006592">
    <property type="entry name" value="RNA_pol_N"/>
</dbReference>
<keyword evidence="1 7" id="KW-0240">DNA-directed RNA polymerase</keyword>
<dbReference type="SMART" id="SM00663">
    <property type="entry name" value="RPOLA_N"/>
    <property type="match status" value="1"/>
</dbReference>
<dbReference type="InterPro" id="IPR007080">
    <property type="entry name" value="RNA_pol_Rpb1_1"/>
</dbReference>
<comment type="caution">
    <text evidence="11">The sequence shown here is derived from an EMBL/GenBank/DDBJ whole genome shotgun (WGS) entry which is preliminary data.</text>
</comment>
<protein>
    <recommendedName>
        <fullName evidence="7">DNA-directed RNA polymerase subunit beta'</fullName>
        <shortName evidence="7">RNAP subunit beta'</shortName>
        <ecNumber evidence="7">2.7.7.6</ecNumber>
    </recommendedName>
    <alternativeName>
        <fullName evidence="7">RNA polymerase subunit beta'</fullName>
    </alternativeName>
    <alternativeName>
        <fullName evidence="7">Transcriptase subunit beta'</fullName>
    </alternativeName>
</protein>
<name>A0A1F8AUS9_9BACT</name>
<evidence type="ECO:0000256" key="2">
    <source>
        <dbReference type="ARBA" id="ARBA00022679"/>
    </source>
</evidence>
<dbReference type="Pfam" id="PF04998">
    <property type="entry name" value="RNA_pol_Rpb1_5"/>
    <property type="match status" value="1"/>
</dbReference>
<comment type="subunit">
    <text evidence="7">The RNAP catalytic core consists of 2 alpha, 1 beta, 1 beta' and 1 omega subunit. When a sigma factor is associated with the core the holoenzyme is formed, which can initiate transcription.</text>
</comment>
<dbReference type="Gene3D" id="1.10.132.30">
    <property type="match status" value="1"/>
</dbReference>
<dbReference type="AlphaFoldDB" id="A0A1F8AUS9"/>
<dbReference type="InterPro" id="IPR007066">
    <property type="entry name" value="RNA_pol_Rpb1_3"/>
</dbReference>
<dbReference type="InterPro" id="IPR007081">
    <property type="entry name" value="RNA_pol_Rpb1_5"/>
</dbReference>
<evidence type="ECO:0000313" key="12">
    <source>
        <dbReference type="Proteomes" id="UP000178603"/>
    </source>
</evidence>
<keyword evidence="7" id="KW-0862">Zinc</keyword>
<dbReference type="HAMAP" id="MF_01322">
    <property type="entry name" value="RNApol_bact_RpoC"/>
    <property type="match status" value="1"/>
</dbReference>
<feature type="binding site" evidence="7">
    <location>
        <position position="90"/>
    </location>
    <ligand>
        <name>Zn(2+)</name>
        <dbReference type="ChEBI" id="CHEBI:29105"/>
        <label>1</label>
    </ligand>
</feature>
<dbReference type="Gene3D" id="1.10.150.390">
    <property type="match status" value="1"/>
</dbReference>
<dbReference type="PANTHER" id="PTHR19376">
    <property type="entry name" value="DNA-DIRECTED RNA POLYMERASE"/>
    <property type="match status" value="1"/>
</dbReference>
<dbReference type="Pfam" id="PF04997">
    <property type="entry name" value="RNA_pol_Rpb1_1"/>
    <property type="match status" value="1"/>
</dbReference>
<evidence type="ECO:0000256" key="4">
    <source>
        <dbReference type="ARBA" id="ARBA00022723"/>
    </source>
</evidence>
<dbReference type="Pfam" id="PF00623">
    <property type="entry name" value="RNA_pol_Rpb1_2"/>
    <property type="match status" value="1"/>
</dbReference>
<feature type="binding site" evidence="7">
    <location>
        <position position="72"/>
    </location>
    <ligand>
        <name>Zn(2+)</name>
        <dbReference type="ChEBI" id="CHEBI:29105"/>
        <label>1</label>
    </ligand>
</feature>
<dbReference type="CDD" id="cd01609">
    <property type="entry name" value="RNAP_beta'_N"/>
    <property type="match status" value="1"/>
</dbReference>
<accession>A0A1F8AUS9</accession>
<evidence type="ECO:0000256" key="9">
    <source>
        <dbReference type="SAM" id="Coils"/>
    </source>
</evidence>
<evidence type="ECO:0000256" key="6">
    <source>
        <dbReference type="ARBA" id="ARBA00048552"/>
    </source>
</evidence>
<evidence type="ECO:0000256" key="7">
    <source>
        <dbReference type="HAMAP-Rule" id="MF_01322"/>
    </source>
</evidence>
<dbReference type="GO" id="GO:0003899">
    <property type="term" value="F:DNA-directed RNA polymerase activity"/>
    <property type="evidence" value="ECO:0007669"/>
    <property type="project" value="UniProtKB-UniRule"/>
</dbReference>
<dbReference type="EMBL" id="MGGW01000004">
    <property type="protein sequence ID" value="OGM55390.1"/>
    <property type="molecule type" value="Genomic_DNA"/>
</dbReference>
<keyword evidence="5 7" id="KW-0804">Transcription</keyword>
<evidence type="ECO:0000313" key="11">
    <source>
        <dbReference type="EMBL" id="OGM55390.1"/>
    </source>
</evidence>
<gene>
    <name evidence="7" type="primary">rpoC</name>
    <name evidence="11" type="ORF">A3E44_03160</name>
</gene>
<dbReference type="InterPro" id="IPR042102">
    <property type="entry name" value="RNA_pol_Rpb1_3_sf"/>
</dbReference>
<evidence type="ECO:0000259" key="10">
    <source>
        <dbReference type="SMART" id="SM00663"/>
    </source>
</evidence>
<feature type="binding site" evidence="7">
    <location>
        <position position="559"/>
    </location>
    <ligand>
        <name>Mg(2+)</name>
        <dbReference type="ChEBI" id="CHEBI:18420"/>
    </ligand>
</feature>
<dbReference type="Gene3D" id="2.40.50.100">
    <property type="match status" value="1"/>
</dbReference>
<dbReference type="Gene3D" id="1.10.274.100">
    <property type="entry name" value="RNA polymerase Rpb1, domain 3"/>
    <property type="match status" value="1"/>
</dbReference>
<feature type="binding site" evidence="7">
    <location>
        <position position="561"/>
    </location>
    <ligand>
        <name>Mg(2+)</name>
        <dbReference type="ChEBI" id="CHEBI:18420"/>
    </ligand>
</feature>
<evidence type="ECO:0000256" key="1">
    <source>
        <dbReference type="ARBA" id="ARBA00022478"/>
    </source>
</evidence>
<evidence type="ECO:0000256" key="3">
    <source>
        <dbReference type="ARBA" id="ARBA00022695"/>
    </source>
</evidence>
<dbReference type="InterPro" id="IPR045867">
    <property type="entry name" value="DNA-dir_RpoC_beta_prime"/>
</dbReference>
<keyword evidence="3 7" id="KW-0548">Nucleotidyltransferase</keyword>
<dbReference type="Gene3D" id="4.10.860.120">
    <property type="entry name" value="RNA polymerase II, clamp domain"/>
    <property type="match status" value="1"/>
</dbReference>
<feature type="binding site" evidence="7">
    <location>
        <position position="962"/>
    </location>
    <ligand>
        <name>Zn(2+)</name>
        <dbReference type="ChEBI" id="CHEBI:29105"/>
        <label>2</label>
    </ligand>
</feature>
<dbReference type="PANTHER" id="PTHR19376:SF54">
    <property type="entry name" value="DNA-DIRECTED RNA POLYMERASE SUBUNIT BETA"/>
    <property type="match status" value="1"/>
</dbReference>
<dbReference type="Gene3D" id="1.10.40.90">
    <property type="match status" value="1"/>
</dbReference>
<dbReference type="InterPro" id="IPR000722">
    <property type="entry name" value="RNA_pol_asu"/>
</dbReference>
<dbReference type="GO" id="GO:0000428">
    <property type="term" value="C:DNA-directed RNA polymerase complex"/>
    <property type="evidence" value="ECO:0007669"/>
    <property type="project" value="UniProtKB-KW"/>
</dbReference>
<feature type="binding site" evidence="7">
    <location>
        <position position="952"/>
    </location>
    <ligand>
        <name>Zn(2+)</name>
        <dbReference type="ChEBI" id="CHEBI:29105"/>
        <label>2</label>
    </ligand>
</feature>
<dbReference type="Gene3D" id="2.40.40.20">
    <property type="match status" value="1"/>
</dbReference>
<comment type="catalytic activity">
    <reaction evidence="6 7 8">
        <text>RNA(n) + a ribonucleoside 5'-triphosphate = RNA(n+1) + diphosphate</text>
        <dbReference type="Rhea" id="RHEA:21248"/>
        <dbReference type="Rhea" id="RHEA-COMP:14527"/>
        <dbReference type="Rhea" id="RHEA-COMP:17342"/>
        <dbReference type="ChEBI" id="CHEBI:33019"/>
        <dbReference type="ChEBI" id="CHEBI:61557"/>
        <dbReference type="ChEBI" id="CHEBI:140395"/>
        <dbReference type="EC" id="2.7.7.6"/>
    </reaction>
</comment>
<organism evidence="11 12">
    <name type="scientific">Candidatus Woesebacteria bacterium RIFCSPHIGHO2_12_FULL_41_24</name>
    <dbReference type="NCBI Taxonomy" id="1802510"/>
    <lineage>
        <taxon>Bacteria</taxon>
        <taxon>Candidatus Woeseibacteriota</taxon>
    </lineage>
</organism>
<comment type="cofactor">
    <cofactor evidence="7">
        <name>Zn(2+)</name>
        <dbReference type="ChEBI" id="CHEBI:29105"/>
    </cofactor>
    <text evidence="7">Binds 2 Zn(2+) ions per subunit.</text>
</comment>
<dbReference type="NCBIfam" id="TIGR02386">
    <property type="entry name" value="rpoC_TIGR"/>
    <property type="match status" value="1"/>
</dbReference>
<keyword evidence="7" id="KW-0460">Magnesium</keyword>
<keyword evidence="4 7" id="KW-0479">Metal-binding</keyword>
<evidence type="ECO:0000256" key="5">
    <source>
        <dbReference type="ARBA" id="ARBA00023163"/>
    </source>
</evidence>
<dbReference type="EC" id="2.7.7.6" evidence="7"/>
<feature type="binding site" evidence="7">
    <location>
        <position position="883"/>
    </location>
    <ligand>
        <name>Zn(2+)</name>
        <dbReference type="ChEBI" id="CHEBI:29105"/>
        <label>2</label>
    </ligand>
</feature>
<comment type="function">
    <text evidence="7 8">DNA-dependent RNA polymerase catalyzes the transcription of DNA into RNA using the four ribonucleoside triphosphates as substrates.</text>
</comment>
<dbReference type="InterPro" id="IPR038120">
    <property type="entry name" value="Rpb1_funnel_sf"/>
</dbReference>
<dbReference type="Gene3D" id="1.10.1790.20">
    <property type="match status" value="1"/>
</dbReference>
<dbReference type="InterPro" id="IPR044893">
    <property type="entry name" value="RNA_pol_Rpb1_clamp_domain"/>
</dbReference>
<dbReference type="Proteomes" id="UP000178603">
    <property type="component" value="Unassembled WGS sequence"/>
</dbReference>
<comment type="cofactor">
    <cofactor evidence="7">
        <name>Mg(2+)</name>
        <dbReference type="ChEBI" id="CHEBI:18420"/>
    </cofactor>
    <text evidence="7">Binds 1 Mg(2+) ion per subunit.</text>
</comment>
<dbReference type="GO" id="GO:0000287">
    <property type="term" value="F:magnesium ion binding"/>
    <property type="evidence" value="ECO:0007669"/>
    <property type="project" value="UniProtKB-UniRule"/>
</dbReference>
<dbReference type="InterPro" id="IPR012754">
    <property type="entry name" value="DNA-dir_RpoC_beta_prime_bact"/>
</dbReference>